<gene>
    <name evidence="2" type="ORF">O181_047814</name>
</gene>
<keyword evidence="3" id="KW-1185">Reference proteome</keyword>
<feature type="chain" id="PRO_5040162724" description="Secreted protein" evidence="1">
    <location>
        <begin position="25"/>
        <end position="161"/>
    </location>
</feature>
<reference evidence="2" key="1">
    <citation type="submission" date="2021-03" db="EMBL/GenBank/DDBJ databases">
        <title>Draft genome sequence of rust myrtle Austropuccinia psidii MF-1, a brazilian biotype.</title>
        <authorList>
            <person name="Quecine M.C."/>
            <person name="Pachon D.M.R."/>
            <person name="Bonatelli M.L."/>
            <person name="Correr F.H."/>
            <person name="Franceschini L.M."/>
            <person name="Leite T.F."/>
            <person name="Margarido G.R.A."/>
            <person name="Almeida C.A."/>
            <person name="Ferrarezi J.A."/>
            <person name="Labate C.A."/>
        </authorList>
    </citation>
    <scope>NUCLEOTIDE SEQUENCE</scope>
    <source>
        <strain evidence="2">MF-1</strain>
    </source>
</reference>
<organism evidence="2 3">
    <name type="scientific">Austropuccinia psidii MF-1</name>
    <dbReference type="NCBI Taxonomy" id="1389203"/>
    <lineage>
        <taxon>Eukaryota</taxon>
        <taxon>Fungi</taxon>
        <taxon>Dikarya</taxon>
        <taxon>Basidiomycota</taxon>
        <taxon>Pucciniomycotina</taxon>
        <taxon>Pucciniomycetes</taxon>
        <taxon>Pucciniales</taxon>
        <taxon>Sphaerophragmiaceae</taxon>
        <taxon>Austropuccinia</taxon>
    </lineage>
</organism>
<evidence type="ECO:0000313" key="3">
    <source>
        <dbReference type="Proteomes" id="UP000765509"/>
    </source>
</evidence>
<accession>A0A9Q3DRK7</accession>
<dbReference type="AlphaFoldDB" id="A0A9Q3DRK7"/>
<evidence type="ECO:0000256" key="1">
    <source>
        <dbReference type="SAM" id="SignalP"/>
    </source>
</evidence>
<name>A0A9Q3DRK7_9BASI</name>
<sequence length="161" mass="18408">MPSSIYIHFLAIILLFSQCHLSLSGQAIKCNREFNTHIFAPNFTADVPVNCVDTWYGEYTCASSSCKNLDRGDGQLHFEGCWEFPVKNRVHDIPIRSYKIHRDCAKIELSPAPYLSPPRRPSWWCHFNLTSGYNDDRMTCGNCQYNRTLTPSPENCASLPK</sequence>
<dbReference type="EMBL" id="AVOT02020120">
    <property type="protein sequence ID" value="MBW0508099.1"/>
    <property type="molecule type" value="Genomic_DNA"/>
</dbReference>
<evidence type="ECO:0000313" key="2">
    <source>
        <dbReference type="EMBL" id="MBW0508099.1"/>
    </source>
</evidence>
<proteinExistence type="predicted"/>
<feature type="signal peptide" evidence="1">
    <location>
        <begin position="1"/>
        <end position="24"/>
    </location>
</feature>
<comment type="caution">
    <text evidence="2">The sequence shown here is derived from an EMBL/GenBank/DDBJ whole genome shotgun (WGS) entry which is preliminary data.</text>
</comment>
<evidence type="ECO:0008006" key="4">
    <source>
        <dbReference type="Google" id="ProtNLM"/>
    </source>
</evidence>
<keyword evidence="1" id="KW-0732">Signal</keyword>
<dbReference type="Proteomes" id="UP000765509">
    <property type="component" value="Unassembled WGS sequence"/>
</dbReference>
<protein>
    <recommendedName>
        <fullName evidence="4">Secreted protein</fullName>
    </recommendedName>
</protein>